<accession>A0A9N9JUI2</accession>
<name>A0A9N9JUI2_9GLOM</name>
<organism evidence="1 2">
    <name type="scientific">Dentiscutata erythropus</name>
    <dbReference type="NCBI Taxonomy" id="1348616"/>
    <lineage>
        <taxon>Eukaryota</taxon>
        <taxon>Fungi</taxon>
        <taxon>Fungi incertae sedis</taxon>
        <taxon>Mucoromycota</taxon>
        <taxon>Glomeromycotina</taxon>
        <taxon>Glomeromycetes</taxon>
        <taxon>Diversisporales</taxon>
        <taxon>Gigasporaceae</taxon>
        <taxon>Dentiscutata</taxon>
    </lineage>
</organism>
<dbReference type="EMBL" id="CAJVPY010032596">
    <property type="protein sequence ID" value="CAG8797956.1"/>
    <property type="molecule type" value="Genomic_DNA"/>
</dbReference>
<reference evidence="1" key="1">
    <citation type="submission" date="2021-06" db="EMBL/GenBank/DDBJ databases">
        <authorList>
            <person name="Kallberg Y."/>
            <person name="Tangrot J."/>
            <person name="Rosling A."/>
        </authorList>
    </citation>
    <scope>NUCLEOTIDE SEQUENCE</scope>
    <source>
        <strain evidence="1">MA453B</strain>
    </source>
</reference>
<sequence length="39" mass="4549">KLSNVRLTNKQKRAIIEDEAIDREQTAIKKLKKILKLSD</sequence>
<dbReference type="AlphaFoldDB" id="A0A9N9JUI2"/>
<comment type="caution">
    <text evidence="1">The sequence shown here is derived from an EMBL/GenBank/DDBJ whole genome shotgun (WGS) entry which is preliminary data.</text>
</comment>
<dbReference type="Proteomes" id="UP000789405">
    <property type="component" value="Unassembled WGS sequence"/>
</dbReference>
<evidence type="ECO:0000313" key="2">
    <source>
        <dbReference type="Proteomes" id="UP000789405"/>
    </source>
</evidence>
<keyword evidence="2" id="KW-1185">Reference proteome</keyword>
<proteinExistence type="predicted"/>
<feature type="non-terminal residue" evidence="1">
    <location>
        <position position="1"/>
    </location>
</feature>
<gene>
    <name evidence="1" type="ORF">DERYTH_LOCUS22783</name>
</gene>
<evidence type="ECO:0000313" key="1">
    <source>
        <dbReference type="EMBL" id="CAG8797956.1"/>
    </source>
</evidence>
<protein>
    <submittedName>
        <fullName evidence="1">19073_t:CDS:1</fullName>
    </submittedName>
</protein>